<dbReference type="EMBL" id="QXGH01000023">
    <property type="protein sequence ID" value="RHW25599.1"/>
    <property type="molecule type" value="Genomic_DNA"/>
</dbReference>
<evidence type="ECO:0000256" key="3">
    <source>
        <dbReference type="PROSITE-ProRule" id="PRU10038"/>
    </source>
</evidence>
<sequence length="328" mass="35260">MTFVRTGGSRATRASHTARLLQTGLRLTFRPVGAVLPANAAGIAVIRLAFGVACLGGLHTRLPATPVETEGGAGTVRGEWVGQVPEPGEPVLLYLHGSGYVGCSPATHRGLISDLCRRLDRSAFAVRYRRAPEHRFPAAHLDVLASYLWLLERGHAPEDIVVAGDSAGGHLALALLGELRQRGVAMPGAVVAFSPVVDLTYELFGKPERNPRDGFVKRATARRILALYAHGADPRDPRLDVIQVVGPDLPPILLQVGEHEHLLAHAEGFAAAQVAAGGVCELQVWSGLFHVFQMIRPLPEAREALREVERFVARVEARRTRRTGAAAS</sequence>
<evidence type="ECO:0000256" key="1">
    <source>
        <dbReference type="ARBA" id="ARBA00010515"/>
    </source>
</evidence>
<evidence type="ECO:0000259" key="4">
    <source>
        <dbReference type="Pfam" id="PF07859"/>
    </source>
</evidence>
<dbReference type="AlphaFoldDB" id="A0A417XZ08"/>
<dbReference type="GO" id="GO:0004806">
    <property type="term" value="F:triacylglycerol lipase activity"/>
    <property type="evidence" value="ECO:0007669"/>
    <property type="project" value="TreeGrafter"/>
</dbReference>
<reference evidence="5 6" key="1">
    <citation type="submission" date="2018-09" db="EMBL/GenBank/DDBJ databases">
        <title>Genome sequencing of Nocardioides immobilis CCTCC AB 2017083 for comparison to Nocardioides silvaticus.</title>
        <authorList>
            <person name="Li C."/>
            <person name="Wang G."/>
        </authorList>
    </citation>
    <scope>NUCLEOTIDE SEQUENCE [LARGE SCALE GENOMIC DNA]</scope>
    <source>
        <strain evidence="5 6">CCTCC AB 2017083</strain>
    </source>
</reference>
<dbReference type="SUPFAM" id="SSF53474">
    <property type="entry name" value="alpha/beta-Hydrolases"/>
    <property type="match status" value="1"/>
</dbReference>
<gene>
    <name evidence="5" type="ORF">D0Z08_19040</name>
</gene>
<feature type="domain" description="Alpha/beta hydrolase fold-3" evidence="4">
    <location>
        <begin position="92"/>
        <end position="293"/>
    </location>
</feature>
<dbReference type="Gene3D" id="3.40.50.1820">
    <property type="entry name" value="alpha/beta hydrolase"/>
    <property type="match status" value="1"/>
</dbReference>
<accession>A0A417XZ08</accession>
<dbReference type="PANTHER" id="PTHR48081:SF30">
    <property type="entry name" value="ACETYL-HYDROLASE LIPR-RELATED"/>
    <property type="match status" value="1"/>
</dbReference>
<protein>
    <submittedName>
        <fullName evidence="5">Alpha/beta hydrolase</fullName>
    </submittedName>
</protein>
<dbReference type="RefSeq" id="WP_118926838.1">
    <property type="nucleotide sequence ID" value="NZ_QXGH01000023.1"/>
</dbReference>
<dbReference type="InterPro" id="IPR029058">
    <property type="entry name" value="AB_hydrolase_fold"/>
</dbReference>
<comment type="caution">
    <text evidence="5">The sequence shown here is derived from an EMBL/GenBank/DDBJ whole genome shotgun (WGS) entry which is preliminary data.</text>
</comment>
<dbReference type="Proteomes" id="UP000283644">
    <property type="component" value="Unassembled WGS sequence"/>
</dbReference>
<organism evidence="5 6">
    <name type="scientific">Nocardioides immobilis</name>
    <dbReference type="NCBI Taxonomy" id="2049295"/>
    <lineage>
        <taxon>Bacteria</taxon>
        <taxon>Bacillati</taxon>
        <taxon>Actinomycetota</taxon>
        <taxon>Actinomycetes</taxon>
        <taxon>Propionibacteriales</taxon>
        <taxon>Nocardioidaceae</taxon>
        <taxon>Nocardioides</taxon>
    </lineage>
</organism>
<proteinExistence type="inferred from homology"/>
<evidence type="ECO:0000256" key="2">
    <source>
        <dbReference type="ARBA" id="ARBA00022801"/>
    </source>
</evidence>
<comment type="similarity">
    <text evidence="1">Belongs to the 'GDXG' lipolytic enzyme family.</text>
</comment>
<evidence type="ECO:0000313" key="5">
    <source>
        <dbReference type="EMBL" id="RHW25599.1"/>
    </source>
</evidence>
<dbReference type="InterPro" id="IPR013094">
    <property type="entry name" value="AB_hydrolase_3"/>
</dbReference>
<dbReference type="Pfam" id="PF07859">
    <property type="entry name" value="Abhydrolase_3"/>
    <property type="match status" value="1"/>
</dbReference>
<dbReference type="InterPro" id="IPR050300">
    <property type="entry name" value="GDXG_lipolytic_enzyme"/>
</dbReference>
<name>A0A417XZ08_9ACTN</name>
<keyword evidence="2 5" id="KW-0378">Hydrolase</keyword>
<evidence type="ECO:0000313" key="6">
    <source>
        <dbReference type="Proteomes" id="UP000283644"/>
    </source>
</evidence>
<dbReference type="OrthoDB" id="128186at2"/>
<dbReference type="PANTHER" id="PTHR48081">
    <property type="entry name" value="AB HYDROLASE SUPERFAMILY PROTEIN C4A8.06C"/>
    <property type="match status" value="1"/>
</dbReference>
<keyword evidence="6" id="KW-1185">Reference proteome</keyword>
<feature type="active site" evidence="3">
    <location>
        <position position="166"/>
    </location>
</feature>
<dbReference type="InterPro" id="IPR033140">
    <property type="entry name" value="Lipase_GDXG_put_SER_AS"/>
</dbReference>
<dbReference type="PROSITE" id="PS01174">
    <property type="entry name" value="LIPASE_GDXG_SER"/>
    <property type="match status" value="1"/>
</dbReference>